<dbReference type="Pfam" id="PF07505">
    <property type="entry name" value="DUF5131"/>
    <property type="match status" value="1"/>
</dbReference>
<dbReference type="AlphaFoldDB" id="A0A973W8Y7"/>
<comment type="caution">
    <text evidence="1">The sequence shown here is derived from an EMBL/GenBank/DDBJ whole genome shotgun (WGS) entry which is preliminary data.</text>
</comment>
<dbReference type="RefSeq" id="WP_166213728.1">
    <property type="nucleotide sequence ID" value="NZ_CP088285.1"/>
</dbReference>
<dbReference type="EMBL" id="JAAOLE020000001">
    <property type="protein sequence ID" value="NVI49294.1"/>
    <property type="molecule type" value="Genomic_DNA"/>
</dbReference>
<evidence type="ECO:0000313" key="1">
    <source>
        <dbReference type="EMBL" id="NVI49294.1"/>
    </source>
</evidence>
<reference evidence="1" key="1">
    <citation type="submission" date="2020-06" db="EMBL/GenBank/DDBJ databases">
        <title>Whole Genome Sequence of Bradyrhizobium sp. Strain 1S1.</title>
        <authorList>
            <person name="Bromfield E.S.P."/>
            <person name="Cloutier S."/>
        </authorList>
    </citation>
    <scope>NUCLEOTIDE SEQUENCE [LARGE SCALE GENOMIC DNA]</scope>
    <source>
        <strain evidence="1">1S1</strain>
    </source>
</reference>
<proteinExistence type="predicted"/>
<protein>
    <submittedName>
        <fullName evidence="1">DUF5131 family protein</fullName>
    </submittedName>
</protein>
<sequence>MGENSKIEWCDHTFNPWIGCQKVSPGCDNCYAEAMMDLRYKRVQWGPHGKRQRTAVQNWKKPIQWNAQAREFRKENGHRPRVFCASLADVFDNQVDPSWRDDLFALIRKCKKLDWLVLTKRPENIERMLPSDWHDGYSNVWLGTTTEDQTRFDFRWKRLKKVPAVIRFISYEPTLGPVRLPSNGFLPDWLISGGESGAGARALEAAMGSRCYRRLPSSWCFAVS</sequence>
<name>A0A973W8Y7_9BRAD</name>
<accession>A0A973W8Y7</accession>
<organism evidence="1">
    <name type="scientific">Bradyrhizobium septentrionale</name>
    <dbReference type="NCBI Taxonomy" id="1404411"/>
    <lineage>
        <taxon>Bacteria</taxon>
        <taxon>Pseudomonadati</taxon>
        <taxon>Pseudomonadota</taxon>
        <taxon>Alphaproteobacteria</taxon>
        <taxon>Hyphomicrobiales</taxon>
        <taxon>Nitrobacteraceae</taxon>
        <taxon>Bradyrhizobium</taxon>
    </lineage>
</organism>
<dbReference type="InterPro" id="IPR011101">
    <property type="entry name" value="DUF5131"/>
</dbReference>
<gene>
    <name evidence="1" type="ORF">HAP48_041965</name>
</gene>